<evidence type="ECO:0000313" key="6">
    <source>
        <dbReference type="EMBL" id="KYP35629.1"/>
    </source>
</evidence>
<reference evidence="6" key="1">
    <citation type="journal article" date="2012" name="Nat. Biotechnol.">
        <title>Draft genome sequence of pigeonpea (Cajanus cajan), an orphan legume crop of resource-poor farmers.</title>
        <authorList>
            <person name="Varshney R.K."/>
            <person name="Chen W."/>
            <person name="Li Y."/>
            <person name="Bharti A.K."/>
            <person name="Saxena R.K."/>
            <person name="Schlueter J.A."/>
            <person name="Donoghue M.T."/>
            <person name="Azam S."/>
            <person name="Fan G."/>
            <person name="Whaley A.M."/>
            <person name="Farmer A.D."/>
            <person name="Sheridan J."/>
            <person name="Iwata A."/>
            <person name="Tuteja R."/>
            <person name="Penmetsa R.V."/>
            <person name="Wu W."/>
            <person name="Upadhyaya H.D."/>
            <person name="Yang S.P."/>
            <person name="Shah T."/>
            <person name="Saxena K.B."/>
            <person name="Michael T."/>
            <person name="McCombie W.R."/>
            <person name="Yang B."/>
            <person name="Zhang G."/>
            <person name="Yang H."/>
            <person name="Wang J."/>
            <person name="Spillane C."/>
            <person name="Cook D.R."/>
            <person name="May G.D."/>
            <person name="Xu X."/>
            <person name="Jackson S.A."/>
        </authorList>
    </citation>
    <scope>NUCLEOTIDE SEQUENCE [LARGE SCALE GENOMIC DNA]</scope>
</reference>
<dbReference type="GO" id="GO:0003676">
    <property type="term" value="F:nucleic acid binding"/>
    <property type="evidence" value="ECO:0007669"/>
    <property type="project" value="InterPro"/>
</dbReference>
<dbReference type="PROSITE" id="PS50158">
    <property type="entry name" value="ZF_CCHC"/>
    <property type="match status" value="1"/>
</dbReference>
<keyword evidence="1" id="KW-0862">Zinc</keyword>
<dbReference type="Pfam" id="PF14111">
    <property type="entry name" value="DUF4283"/>
    <property type="match status" value="1"/>
</dbReference>
<dbReference type="InterPro" id="IPR036691">
    <property type="entry name" value="Endo/exonu/phosph_ase_sf"/>
</dbReference>
<dbReference type="InterPro" id="IPR000477">
    <property type="entry name" value="RT_dom"/>
</dbReference>
<dbReference type="InterPro" id="IPR026960">
    <property type="entry name" value="RVT-Znf"/>
</dbReference>
<feature type="domain" description="CCHC-type" evidence="3">
    <location>
        <begin position="195"/>
        <end position="208"/>
    </location>
</feature>
<dbReference type="Gene3D" id="3.60.10.10">
    <property type="entry name" value="Endonuclease/exonuclease/phosphatase"/>
    <property type="match status" value="1"/>
</dbReference>
<organism evidence="6 7">
    <name type="scientific">Cajanus cajan</name>
    <name type="common">Pigeon pea</name>
    <name type="synonym">Cajanus indicus</name>
    <dbReference type="NCBI Taxonomy" id="3821"/>
    <lineage>
        <taxon>Eukaryota</taxon>
        <taxon>Viridiplantae</taxon>
        <taxon>Streptophyta</taxon>
        <taxon>Embryophyta</taxon>
        <taxon>Tracheophyta</taxon>
        <taxon>Spermatophyta</taxon>
        <taxon>Magnoliopsida</taxon>
        <taxon>eudicotyledons</taxon>
        <taxon>Gunneridae</taxon>
        <taxon>Pentapetalae</taxon>
        <taxon>rosids</taxon>
        <taxon>fabids</taxon>
        <taxon>Fabales</taxon>
        <taxon>Fabaceae</taxon>
        <taxon>Papilionoideae</taxon>
        <taxon>50 kb inversion clade</taxon>
        <taxon>NPAAA clade</taxon>
        <taxon>indigoferoid/millettioid clade</taxon>
        <taxon>Phaseoleae</taxon>
        <taxon>Cajanus</taxon>
    </lineage>
</organism>
<dbReference type="GO" id="GO:0008270">
    <property type="term" value="F:zinc ion binding"/>
    <property type="evidence" value="ECO:0007669"/>
    <property type="project" value="UniProtKB-KW"/>
</dbReference>
<name>A0A151QZE4_CAJCA</name>
<proteinExistence type="predicted"/>
<feature type="compositionally biased region" description="Polar residues" evidence="2">
    <location>
        <begin position="235"/>
        <end position="247"/>
    </location>
</feature>
<dbReference type="Gene3D" id="3.30.420.10">
    <property type="entry name" value="Ribonuclease H-like superfamily/Ribonuclease H"/>
    <property type="match status" value="1"/>
</dbReference>
<dbReference type="PROSITE" id="PS50879">
    <property type="entry name" value="RNASE_H_1"/>
    <property type="match status" value="1"/>
</dbReference>
<dbReference type="CDD" id="cd01650">
    <property type="entry name" value="RT_nLTR_like"/>
    <property type="match status" value="1"/>
</dbReference>
<feature type="region of interest" description="Disordered" evidence="2">
    <location>
        <begin position="235"/>
        <end position="262"/>
    </location>
</feature>
<protein>
    <submittedName>
        <fullName evidence="6">Ribonuclease H protein At1g65750 family</fullName>
    </submittedName>
</protein>
<dbReference type="InterPro" id="IPR012337">
    <property type="entry name" value="RNaseH-like_sf"/>
</dbReference>
<evidence type="ECO:0000259" key="5">
    <source>
        <dbReference type="PROSITE" id="PS50879"/>
    </source>
</evidence>
<dbReference type="InterPro" id="IPR036397">
    <property type="entry name" value="RNaseH_sf"/>
</dbReference>
<dbReference type="InterPro" id="IPR025558">
    <property type="entry name" value="DUF4283"/>
</dbReference>
<dbReference type="InterPro" id="IPR001878">
    <property type="entry name" value="Znf_CCHC"/>
</dbReference>
<dbReference type="SUPFAM" id="SSF53098">
    <property type="entry name" value="Ribonuclease H-like"/>
    <property type="match status" value="1"/>
</dbReference>
<evidence type="ECO:0000256" key="1">
    <source>
        <dbReference type="PROSITE-ProRule" id="PRU00047"/>
    </source>
</evidence>
<dbReference type="OMA" id="CRDISAG"/>
<dbReference type="InterPro" id="IPR043502">
    <property type="entry name" value="DNA/RNA_pol_sf"/>
</dbReference>
<dbReference type="InterPro" id="IPR044730">
    <property type="entry name" value="RNase_H-like_dom_plant"/>
</dbReference>
<dbReference type="PROSITE" id="PS50878">
    <property type="entry name" value="RT_POL"/>
    <property type="match status" value="1"/>
</dbReference>
<feature type="domain" description="RNase H type-1" evidence="5">
    <location>
        <begin position="1249"/>
        <end position="1380"/>
    </location>
</feature>
<dbReference type="SUPFAM" id="SSF56219">
    <property type="entry name" value="DNase I-like"/>
    <property type="match status" value="1"/>
</dbReference>
<dbReference type="SUPFAM" id="SSF56672">
    <property type="entry name" value="DNA/RNA polymerases"/>
    <property type="match status" value="1"/>
</dbReference>
<keyword evidence="1" id="KW-0863">Zinc-finger</keyword>
<dbReference type="Pfam" id="PF00078">
    <property type="entry name" value="RVT_1"/>
    <property type="match status" value="1"/>
</dbReference>
<dbReference type="Gramene" id="C.cajan_40409.t">
    <property type="protein sequence ID" value="C.cajan_40409.t"/>
    <property type="gene ID" value="C.cajan_40409"/>
</dbReference>
<evidence type="ECO:0000256" key="2">
    <source>
        <dbReference type="SAM" id="MobiDB-lite"/>
    </source>
</evidence>
<keyword evidence="7" id="KW-1185">Reference proteome</keyword>
<feature type="domain" description="Reverse transcriptase" evidence="4">
    <location>
        <begin position="534"/>
        <end position="815"/>
    </location>
</feature>
<dbReference type="PANTHER" id="PTHR33116">
    <property type="entry name" value="REVERSE TRANSCRIPTASE ZINC-BINDING DOMAIN-CONTAINING PROTEIN-RELATED-RELATED"/>
    <property type="match status" value="1"/>
</dbReference>
<dbReference type="EMBL" id="KQ484343">
    <property type="protein sequence ID" value="KYP35629.1"/>
    <property type="molecule type" value="Genomic_DNA"/>
</dbReference>
<sequence length="1411" mass="159910">MKIVYEEGNRLKPKVYLDDAVFEKLCLPWQDALIVKLLGKTIGFMTMRERLKQVWKLHSGFDLMDVGNGFFVVKFEEESAREKVMTGGPWMIFDHYLSVQRWEPDFVSPSTQVNKTLVWIRFPGLNLMFFDKSFLLGLASAVGVPSRVDMPTVNVARGKFARVCVEIDLTVPVVGKVWFRDHWYKVEYEGLHLICAKCGCYGHLSRDCATLPPNPSNVQSPVVEGGAPVQEVTVTGLNQDGNQGNDSEISKEGTDITTGDPEDALHGECASRFWNSMGYYPGAVVEAQGHSGGIWVLCSVHAGVVVDLIDHFHQCVTVSITRQDSTWLCSAVYGSPIPSIRENLWSHLITLRQTMDRPWLLIGDFNEILLPSEVSGGRFSRNGADKFQRVLDYCSLMDVGATEKWVKYGDKNTKFFHTQTIIRRRRNKIQGLFLEDGSWCTDEATLKAEANRFYRNLFTSPIGSTPEALAHVPLPCLNNEERDALMRDVTVEEVKNAVMSMKSFKAPGPDGFQAIFFKKYWGVVGQDVWKLVAEAFTTGSLDSRLCETLLVLIPKVNDPTDLKQFRPIGLCNVIFKIVTKVIVNRLRPLMHKLIGPLQSSFVPGRGTVDNAVVAQEILSYMKKSRDRVGTVALKIDMEKAYDRVGWEFLRNTLNDFGFPTIFISLVMQCVCSSKLSVLWNGERLEGFSPSRGLRQGDPMSPYLFVLCMEKLSALISLRVEEGRWCPVSVARGGPRISHLLFADDVLLFCKAKSSQRHLIVEVLEEFCVASGMKVNYEKSKAYASAKTPASVIRDFSATTNMQFCNDLGKYLGFPLVPGRMGRSHFLPMVEKLHSRLASWKRNMLNRAGRICLAQSVLTSLPTYTMQTLWLPQTICNDIDKVSRNFIWGKEGATRSLNLVSWKKVIAPRRYGGLGIRDTRMANISLLGKLVWGLLVGKPSLWREILEHKYLRGRCILSLTSTGSMSNIMRGIVRATHEIRDGFKIRFGDGNSSFWFDSWSAMDRLCNHVPYVHISDTERKINDVWKDGSWDWNSLYTLVPDNIKDMLNQVDIMGFGNVPDVWSWTARTDGEYSAASGYKWLCNKNRPLPAEGEWLWIWKIKCPEKVKVIIWLMLHVAVPTNLFRFNRGLALSPLCVRCGEDTESVLHCMRDCKYSKALWLQFGFSNINFFNHEVRTWIQRGVNSAQCSKFLAVMWWTWRWRNMDVLGGEEWNMEQVRYKINSTLCDWNNAFAGEQVHSHEVQEVTWCKPTPPMVKVNVDGSYKSGDLCVGFGGVIRDHEGTWKTGFSGRHQTTSVLLAELLGLKHGLLLAWDAGFREVQCETDSLEAFRLVSMAHVPKFHNFGVVIQQIRELLRRDWRVALSHILRQGNACADILAKMGGSLDRPFVVFGSPPHSLCEALRDDARGRSFLRL</sequence>
<dbReference type="Proteomes" id="UP000075243">
    <property type="component" value="Unassembled WGS sequence"/>
</dbReference>
<dbReference type="PANTHER" id="PTHR33116:SF70">
    <property type="entry name" value="NON-LTR RETROELEMENT REVERSE TRANSCRIPTASE-LIKE PROTEIN"/>
    <property type="match status" value="1"/>
</dbReference>
<evidence type="ECO:0000259" key="4">
    <source>
        <dbReference type="PROSITE" id="PS50878"/>
    </source>
</evidence>
<evidence type="ECO:0000259" key="3">
    <source>
        <dbReference type="PROSITE" id="PS50158"/>
    </source>
</evidence>
<keyword evidence="1" id="KW-0479">Metal-binding</keyword>
<dbReference type="InterPro" id="IPR002156">
    <property type="entry name" value="RNaseH_domain"/>
</dbReference>
<dbReference type="CDD" id="cd06222">
    <property type="entry name" value="RNase_H_like"/>
    <property type="match status" value="1"/>
</dbReference>
<dbReference type="Pfam" id="PF13456">
    <property type="entry name" value="RVT_3"/>
    <property type="match status" value="1"/>
</dbReference>
<dbReference type="GO" id="GO:0004523">
    <property type="term" value="F:RNA-DNA hybrid ribonuclease activity"/>
    <property type="evidence" value="ECO:0007669"/>
    <property type="project" value="InterPro"/>
</dbReference>
<dbReference type="Pfam" id="PF13966">
    <property type="entry name" value="zf-RVT"/>
    <property type="match status" value="1"/>
</dbReference>
<gene>
    <name evidence="6" type="ORF">KK1_043324</name>
</gene>
<accession>A0A151QZE4</accession>
<evidence type="ECO:0000313" key="7">
    <source>
        <dbReference type="Proteomes" id="UP000075243"/>
    </source>
</evidence>